<keyword evidence="3 7" id="KW-0862">Zinc</keyword>
<name>A0ABM8GHS5_9MICO</name>
<dbReference type="InterPro" id="IPR047109">
    <property type="entry name" value="CAD-like"/>
</dbReference>
<keyword evidence="2 7" id="KW-0479">Metal-binding</keyword>
<keyword evidence="11" id="KW-1185">Reference proteome</keyword>
<gene>
    <name evidence="10" type="ORF">GCM10025867_01650</name>
</gene>
<dbReference type="InterPro" id="IPR011032">
    <property type="entry name" value="GroES-like_sf"/>
</dbReference>
<evidence type="ECO:0000256" key="3">
    <source>
        <dbReference type="ARBA" id="ARBA00022833"/>
    </source>
</evidence>
<dbReference type="Pfam" id="PF00107">
    <property type="entry name" value="ADH_zinc_N"/>
    <property type="match status" value="1"/>
</dbReference>
<feature type="compositionally biased region" description="Low complexity" evidence="8">
    <location>
        <begin position="323"/>
        <end position="341"/>
    </location>
</feature>
<comment type="catalytic activity">
    <reaction evidence="6">
        <text>a primary alcohol + NADP(+) = an aldehyde + NADPH + H(+)</text>
        <dbReference type="Rhea" id="RHEA:15937"/>
        <dbReference type="ChEBI" id="CHEBI:15378"/>
        <dbReference type="ChEBI" id="CHEBI:15734"/>
        <dbReference type="ChEBI" id="CHEBI:17478"/>
        <dbReference type="ChEBI" id="CHEBI:57783"/>
        <dbReference type="ChEBI" id="CHEBI:58349"/>
        <dbReference type="EC" id="1.1.1.2"/>
    </reaction>
</comment>
<proteinExistence type="inferred from homology"/>
<dbReference type="SUPFAM" id="SSF51735">
    <property type="entry name" value="NAD(P)-binding Rossmann-fold domains"/>
    <property type="match status" value="1"/>
</dbReference>
<dbReference type="PANTHER" id="PTHR42683">
    <property type="entry name" value="ALDEHYDE REDUCTASE"/>
    <property type="match status" value="1"/>
</dbReference>
<feature type="domain" description="Enoyl reductase (ER)" evidence="9">
    <location>
        <begin position="13"/>
        <end position="368"/>
    </location>
</feature>
<evidence type="ECO:0000256" key="7">
    <source>
        <dbReference type="RuleBase" id="RU361277"/>
    </source>
</evidence>
<evidence type="ECO:0000256" key="6">
    <source>
        <dbReference type="ARBA" id="ARBA00048262"/>
    </source>
</evidence>
<dbReference type="EMBL" id="AP027732">
    <property type="protein sequence ID" value="BDZ47924.1"/>
    <property type="molecule type" value="Genomic_DNA"/>
</dbReference>
<reference evidence="11" key="1">
    <citation type="journal article" date="2019" name="Int. J. Syst. Evol. Microbiol.">
        <title>The Global Catalogue of Microorganisms (GCM) 10K type strain sequencing project: providing services to taxonomists for standard genome sequencing and annotation.</title>
        <authorList>
            <consortium name="The Broad Institute Genomics Platform"/>
            <consortium name="The Broad Institute Genome Sequencing Center for Infectious Disease"/>
            <person name="Wu L."/>
            <person name="Ma J."/>
        </authorList>
    </citation>
    <scope>NUCLEOTIDE SEQUENCE [LARGE SCALE GENOMIC DNA]</scope>
    <source>
        <strain evidence="11">NBRC 108728</strain>
    </source>
</reference>
<sequence>MRTTTGWQSLDPETNRLTRVVIERRDVRDDDVAVRIDFCGVCHSDLHRIHGMLGEKDLVPGHEATGVVTEIGSAVTGFAIGDAVAIGTIVDSCGECAMCLVGQENYCYNRPTTTYGGVDRIDGTPTLGAYSREYVARETFLFRLPDGLDSAAAAPLLCAGISVWEPMRAAGVGDGSRIAVAGLGGLGHLAVKIAAALGAEVTVLSRTSDKEQDALSLGAADLLVSSDETQVAAARGRFDFILDTISSDHELTPLIGMLGLDGTLCVLGNPFWSDLDSSSSAPGARRSPRRVPVGSGRRPRCSSSAPTTASRQTSRSSRRPKSRPLSIDSPSETSATDSSSTCPTWMRPWRVSDRRGTCRRPQRARRGLPGTACGRPRFGICSHITTNTY</sequence>
<dbReference type="SMART" id="SM00829">
    <property type="entry name" value="PKS_ER"/>
    <property type="match status" value="1"/>
</dbReference>
<evidence type="ECO:0000259" key="9">
    <source>
        <dbReference type="SMART" id="SM00829"/>
    </source>
</evidence>
<dbReference type="PROSITE" id="PS00059">
    <property type="entry name" value="ADH_ZINC"/>
    <property type="match status" value="1"/>
</dbReference>
<dbReference type="CDD" id="cd05283">
    <property type="entry name" value="CAD1"/>
    <property type="match status" value="1"/>
</dbReference>
<dbReference type="InterPro" id="IPR013149">
    <property type="entry name" value="ADH-like_C"/>
</dbReference>
<evidence type="ECO:0000256" key="2">
    <source>
        <dbReference type="ARBA" id="ARBA00022723"/>
    </source>
</evidence>
<dbReference type="SUPFAM" id="SSF50129">
    <property type="entry name" value="GroES-like"/>
    <property type="match status" value="1"/>
</dbReference>
<evidence type="ECO:0000256" key="5">
    <source>
        <dbReference type="ARBA" id="ARBA00024074"/>
    </source>
</evidence>
<evidence type="ECO:0000256" key="4">
    <source>
        <dbReference type="ARBA" id="ARBA00023002"/>
    </source>
</evidence>
<feature type="compositionally biased region" description="Low complexity" evidence="8">
    <location>
        <begin position="277"/>
        <end position="315"/>
    </location>
</feature>
<evidence type="ECO:0000256" key="1">
    <source>
        <dbReference type="ARBA" id="ARBA00001947"/>
    </source>
</evidence>
<dbReference type="Gene3D" id="3.90.180.10">
    <property type="entry name" value="Medium-chain alcohol dehydrogenases, catalytic domain"/>
    <property type="match status" value="1"/>
</dbReference>
<feature type="compositionally biased region" description="Basic residues" evidence="8">
    <location>
        <begin position="357"/>
        <end position="366"/>
    </location>
</feature>
<dbReference type="InterPro" id="IPR036291">
    <property type="entry name" value="NAD(P)-bd_dom_sf"/>
</dbReference>
<comment type="cofactor">
    <cofactor evidence="1 7">
        <name>Zn(2+)</name>
        <dbReference type="ChEBI" id="CHEBI:29105"/>
    </cofactor>
</comment>
<dbReference type="InterPro" id="IPR002328">
    <property type="entry name" value="ADH_Zn_CS"/>
</dbReference>
<evidence type="ECO:0000256" key="8">
    <source>
        <dbReference type="SAM" id="MobiDB-lite"/>
    </source>
</evidence>
<protein>
    <recommendedName>
        <fullName evidence="5">alcohol dehydrogenase (NADP(+))</fullName>
        <ecNumber evidence="5">1.1.1.2</ecNumber>
    </recommendedName>
</protein>
<accession>A0ABM8GHS5</accession>
<dbReference type="RefSeq" id="WP_286344992.1">
    <property type="nucleotide sequence ID" value="NZ_AP027732.1"/>
</dbReference>
<organism evidence="10 11">
    <name type="scientific">Frondihabitans sucicola</name>
    <dbReference type="NCBI Taxonomy" id="1268041"/>
    <lineage>
        <taxon>Bacteria</taxon>
        <taxon>Bacillati</taxon>
        <taxon>Actinomycetota</taxon>
        <taxon>Actinomycetes</taxon>
        <taxon>Micrococcales</taxon>
        <taxon>Microbacteriaceae</taxon>
        <taxon>Frondihabitans</taxon>
    </lineage>
</organism>
<dbReference type="InterPro" id="IPR013154">
    <property type="entry name" value="ADH-like_N"/>
</dbReference>
<feature type="region of interest" description="Disordered" evidence="8">
    <location>
        <begin position="352"/>
        <end position="371"/>
    </location>
</feature>
<dbReference type="InterPro" id="IPR020843">
    <property type="entry name" value="ER"/>
</dbReference>
<dbReference type="Pfam" id="PF08240">
    <property type="entry name" value="ADH_N"/>
    <property type="match status" value="1"/>
</dbReference>
<feature type="region of interest" description="Disordered" evidence="8">
    <location>
        <begin position="276"/>
        <end position="347"/>
    </location>
</feature>
<keyword evidence="4" id="KW-0560">Oxidoreductase</keyword>
<evidence type="ECO:0000313" key="10">
    <source>
        <dbReference type="EMBL" id="BDZ47924.1"/>
    </source>
</evidence>
<evidence type="ECO:0000313" key="11">
    <source>
        <dbReference type="Proteomes" id="UP001321486"/>
    </source>
</evidence>
<comment type="similarity">
    <text evidence="7">Belongs to the zinc-containing alcohol dehydrogenase family.</text>
</comment>
<dbReference type="EC" id="1.1.1.2" evidence="5"/>
<dbReference type="Proteomes" id="UP001321486">
    <property type="component" value="Chromosome"/>
</dbReference>
<dbReference type="Gene3D" id="3.40.50.720">
    <property type="entry name" value="NAD(P)-binding Rossmann-like Domain"/>
    <property type="match status" value="1"/>
</dbReference>